<comment type="caution">
    <text evidence="2">The sequence shown here is derived from an EMBL/GenBank/DDBJ whole genome shotgun (WGS) entry which is preliminary data.</text>
</comment>
<dbReference type="EMBL" id="CAMXCT020003190">
    <property type="protein sequence ID" value="CAL1156318.1"/>
    <property type="molecule type" value="Genomic_DNA"/>
</dbReference>
<reference evidence="2" key="1">
    <citation type="submission" date="2022-10" db="EMBL/GenBank/DDBJ databases">
        <authorList>
            <person name="Chen Y."/>
            <person name="Dougan E. K."/>
            <person name="Chan C."/>
            <person name="Rhodes N."/>
            <person name="Thang M."/>
        </authorList>
    </citation>
    <scope>NUCLEOTIDE SEQUENCE</scope>
</reference>
<organism evidence="2">
    <name type="scientific">Cladocopium goreaui</name>
    <dbReference type="NCBI Taxonomy" id="2562237"/>
    <lineage>
        <taxon>Eukaryota</taxon>
        <taxon>Sar</taxon>
        <taxon>Alveolata</taxon>
        <taxon>Dinophyceae</taxon>
        <taxon>Suessiales</taxon>
        <taxon>Symbiodiniaceae</taxon>
        <taxon>Cladocopium</taxon>
    </lineage>
</organism>
<dbReference type="AlphaFoldDB" id="A0A9P1D3B7"/>
<dbReference type="EMBL" id="CAMXCT010003190">
    <property type="protein sequence ID" value="CAI4002943.1"/>
    <property type="molecule type" value="Genomic_DNA"/>
</dbReference>
<feature type="compositionally biased region" description="Basic and acidic residues" evidence="1">
    <location>
        <begin position="428"/>
        <end position="482"/>
    </location>
</feature>
<feature type="compositionally biased region" description="Basic and acidic residues" evidence="1">
    <location>
        <begin position="386"/>
        <end position="398"/>
    </location>
</feature>
<protein>
    <submittedName>
        <fullName evidence="2">Uncharacterized protein</fullName>
    </submittedName>
</protein>
<dbReference type="Proteomes" id="UP001152797">
    <property type="component" value="Unassembled WGS sequence"/>
</dbReference>
<keyword evidence="4" id="KW-1185">Reference proteome</keyword>
<reference evidence="3 4" key="2">
    <citation type="submission" date="2024-05" db="EMBL/GenBank/DDBJ databases">
        <authorList>
            <person name="Chen Y."/>
            <person name="Shah S."/>
            <person name="Dougan E. K."/>
            <person name="Thang M."/>
            <person name="Chan C."/>
        </authorList>
    </citation>
    <scope>NUCLEOTIDE SEQUENCE [LARGE SCALE GENOMIC DNA]</scope>
</reference>
<feature type="compositionally biased region" description="Basic and acidic residues" evidence="1">
    <location>
        <begin position="250"/>
        <end position="265"/>
    </location>
</feature>
<gene>
    <name evidence="2" type="ORF">C1SCF055_LOCUS28853</name>
</gene>
<feature type="compositionally biased region" description="Basic and acidic residues" evidence="1">
    <location>
        <begin position="406"/>
        <end position="419"/>
    </location>
</feature>
<evidence type="ECO:0000313" key="2">
    <source>
        <dbReference type="EMBL" id="CAI4002943.1"/>
    </source>
</evidence>
<evidence type="ECO:0000256" key="1">
    <source>
        <dbReference type="SAM" id="MobiDB-lite"/>
    </source>
</evidence>
<name>A0A9P1D3B7_9DINO</name>
<evidence type="ECO:0000313" key="3">
    <source>
        <dbReference type="EMBL" id="CAL4790255.1"/>
    </source>
</evidence>
<feature type="region of interest" description="Disordered" evidence="1">
    <location>
        <begin position="228"/>
        <end position="662"/>
    </location>
</feature>
<feature type="compositionally biased region" description="Low complexity" evidence="1">
    <location>
        <begin position="642"/>
        <end position="652"/>
    </location>
</feature>
<dbReference type="EMBL" id="CAMXCT030003190">
    <property type="protein sequence ID" value="CAL4790255.1"/>
    <property type="molecule type" value="Genomic_DNA"/>
</dbReference>
<feature type="compositionally biased region" description="Basic residues" evidence="1">
    <location>
        <begin position="530"/>
        <end position="554"/>
    </location>
</feature>
<accession>A0A9P1D3B7</accession>
<feature type="region of interest" description="Disordered" evidence="1">
    <location>
        <begin position="147"/>
        <end position="198"/>
    </location>
</feature>
<sequence>MAEDHPIPTDALAGLADRWESFAPIRQRKAVVLNADVLRMAATSWVEVFDFEGSGSRPKTPPVRPTVEEVRNFYKLMLGEGIDLDKSKKIKIYSDDGARQVARVFMAAWYPSQLAAWEEPDSLDCIPWGSDESLDDETFEAMMDVHESGDAPLPDPAPHHHVANPNDPANMDTLPSDPSEWGAVLGGPDRPSPDSPPEVAVEYIDAAIPRASSRPLLEVEVQDSQDEYAHLPDSQPGSPSPSQPAEAGEACEKDGGVGKETGKEGQDEEDAQKDKLLKAKTLVLGEESEKEDGEHPGSPMKSHAEENKSEPVSPTELELPDTLTPGSPWSPWPVSKPAPEEMTVPDTQLDGLDEPEVPMSQPETQPDHQDENDKVPEVEMSQPETQPDHQDENDKVPEVEMSQPETRPDYQDESDKVPEVEMSQPETQPDHQDENDKVPEVEMSQHKTRPDYQDENDKVPEVEMSQHETQPDYQGKNEKVPEVEMSQPETKTTPQEHHILDELENKYLRRAEQDALRWAPQEDQEDGRGSRGRGRGRGKGRGKGKGKGKGRKGRGKGESKPKSRKGVRRALQPELEESVGSDSCSVHATAGSDLPQPTPKKAAKAPKRAAKAKASPKNKSKQSKAKAAAKAKGAPKAKAAAKAKSAPAPAEGPRADAEDAAAPAKKLRGKKAHPVEIEIPEFNYATIVPYWSRNACALKMPELDNPSHITQSFYIASKKHDMKELISVSAEIASRFAYATLVDAAGGNYAAEEVQAKFTELKASLR</sequence>
<feature type="compositionally biased region" description="Basic and acidic residues" evidence="1">
    <location>
        <begin position="494"/>
        <end position="515"/>
    </location>
</feature>
<feature type="compositionally biased region" description="Basic residues" evidence="1">
    <location>
        <begin position="601"/>
        <end position="641"/>
    </location>
</feature>
<proteinExistence type="predicted"/>
<evidence type="ECO:0000313" key="4">
    <source>
        <dbReference type="Proteomes" id="UP001152797"/>
    </source>
</evidence>
<feature type="compositionally biased region" description="Basic and acidic residues" evidence="1">
    <location>
        <begin position="365"/>
        <end position="377"/>
    </location>
</feature>